<protein>
    <submittedName>
        <fullName evidence="2">GCN5 family acetyltransferase</fullName>
    </submittedName>
</protein>
<dbReference type="CDD" id="cd04301">
    <property type="entry name" value="NAT_SF"/>
    <property type="match status" value="1"/>
</dbReference>
<proteinExistence type="predicted"/>
<evidence type="ECO:0000259" key="1">
    <source>
        <dbReference type="PROSITE" id="PS51186"/>
    </source>
</evidence>
<dbReference type="STRING" id="580166.AUP43_10760"/>
<keyword evidence="2" id="KW-0808">Transferase</keyword>
<feature type="domain" description="N-acetyltransferase" evidence="1">
    <location>
        <begin position="1"/>
        <end position="148"/>
    </location>
</feature>
<keyword evidence="3" id="KW-1185">Reference proteome</keyword>
<name>A0A154VYW8_9PROT</name>
<organism evidence="2 3">
    <name type="scientific">Oceanibaculum pacificum</name>
    <dbReference type="NCBI Taxonomy" id="580166"/>
    <lineage>
        <taxon>Bacteria</taxon>
        <taxon>Pseudomonadati</taxon>
        <taxon>Pseudomonadota</taxon>
        <taxon>Alphaproteobacteria</taxon>
        <taxon>Rhodospirillales</taxon>
        <taxon>Oceanibaculaceae</taxon>
        <taxon>Oceanibaculum</taxon>
    </lineage>
</organism>
<evidence type="ECO:0000313" key="2">
    <source>
        <dbReference type="EMBL" id="KZD06419.1"/>
    </source>
</evidence>
<dbReference type="Pfam" id="PF13527">
    <property type="entry name" value="Acetyltransf_9"/>
    <property type="match status" value="1"/>
</dbReference>
<dbReference type="Proteomes" id="UP000076400">
    <property type="component" value="Unassembled WGS sequence"/>
</dbReference>
<dbReference type="EMBL" id="LPXN01000122">
    <property type="protein sequence ID" value="KZD06419.1"/>
    <property type="molecule type" value="Genomic_DNA"/>
</dbReference>
<accession>A0A154VYW8</accession>
<dbReference type="OrthoDB" id="9815099at2"/>
<dbReference type="PROSITE" id="PS51186">
    <property type="entry name" value="GNAT"/>
    <property type="match status" value="1"/>
</dbReference>
<dbReference type="InterPro" id="IPR000182">
    <property type="entry name" value="GNAT_dom"/>
</dbReference>
<dbReference type="GO" id="GO:0016747">
    <property type="term" value="F:acyltransferase activity, transferring groups other than amino-acyl groups"/>
    <property type="evidence" value="ECO:0007669"/>
    <property type="project" value="InterPro"/>
</dbReference>
<evidence type="ECO:0000313" key="3">
    <source>
        <dbReference type="Proteomes" id="UP000076400"/>
    </source>
</evidence>
<comment type="caution">
    <text evidence="2">The sequence shown here is derived from an EMBL/GenBank/DDBJ whole genome shotgun (WGS) entry which is preliminary data.</text>
</comment>
<gene>
    <name evidence="2" type="ORF">AUP43_10760</name>
</gene>
<dbReference type="SUPFAM" id="SSF55729">
    <property type="entry name" value="Acyl-CoA N-acyltransferases (Nat)"/>
    <property type="match status" value="1"/>
</dbReference>
<sequence length="178" mass="19111">MHIVPERPGDFAAIENLMDVSFGAGRAAKTVYKLRDGVPHDMALSFVALEEGAAESEMRGSIRYWPILIGAARTPAILLGPLAVDPAHKGRGFGKALMRHSLAHAKAQGHKIVVLVGDPEYYNPFGFTREQALALALPGPVEERRFLALALEPGALDGVSGMIQLALPPRRSVRRSAA</sequence>
<dbReference type="Gene3D" id="3.40.630.30">
    <property type="match status" value="1"/>
</dbReference>
<dbReference type="InterPro" id="IPR016181">
    <property type="entry name" value="Acyl_CoA_acyltransferase"/>
</dbReference>
<reference evidence="2 3" key="1">
    <citation type="submission" date="2015-12" db="EMBL/GenBank/DDBJ databases">
        <title>Genome sequence of Oceanibaculum pacificum MCCC 1A02656.</title>
        <authorList>
            <person name="Lu L."/>
            <person name="Lai Q."/>
            <person name="Shao Z."/>
            <person name="Qian P."/>
        </authorList>
    </citation>
    <scope>NUCLEOTIDE SEQUENCE [LARGE SCALE GENOMIC DNA]</scope>
    <source>
        <strain evidence="2 3">MCCC 1A02656</strain>
    </source>
</reference>
<dbReference type="AlphaFoldDB" id="A0A154VYW8"/>